<dbReference type="EMBL" id="JAGHXW010000047">
    <property type="protein sequence ID" value="MBO9760832.1"/>
    <property type="molecule type" value="Genomic_DNA"/>
</dbReference>
<evidence type="ECO:0000256" key="1">
    <source>
        <dbReference type="SAM" id="MobiDB-lite"/>
    </source>
</evidence>
<protein>
    <submittedName>
        <fullName evidence="2">Uncharacterized protein</fullName>
    </submittedName>
</protein>
<organism evidence="2 3">
    <name type="scientific">Xanthomonas manihotis</name>
    <dbReference type="NCBI Taxonomy" id="43353"/>
    <lineage>
        <taxon>Bacteria</taxon>
        <taxon>Pseudomonadati</taxon>
        <taxon>Pseudomonadota</taxon>
        <taxon>Gammaproteobacteria</taxon>
        <taxon>Lysobacterales</taxon>
        <taxon>Lysobacteraceae</taxon>
        <taxon>Xanthomonas</taxon>
    </lineage>
</organism>
<evidence type="ECO:0000313" key="3">
    <source>
        <dbReference type="Proteomes" id="UP000668572"/>
    </source>
</evidence>
<comment type="caution">
    <text evidence="2">The sequence shown here is derived from an EMBL/GenBank/DDBJ whole genome shotgun (WGS) entry which is preliminary data.</text>
</comment>
<evidence type="ECO:0000313" key="2">
    <source>
        <dbReference type="EMBL" id="MBO9760832.1"/>
    </source>
</evidence>
<accession>A0A8I1XPG2</accession>
<proteinExistence type="predicted"/>
<dbReference type="Proteomes" id="UP000668572">
    <property type="component" value="Unassembled WGS sequence"/>
</dbReference>
<name>A0A8I1XPG2_XANMN</name>
<sequence>MTKDPCCPRHDALISATMAWLRMRQTDATGMQQPHVWGHTPPLRTRAAFA</sequence>
<dbReference type="AlphaFoldDB" id="A0A8I1XPG2"/>
<reference evidence="2" key="1">
    <citation type="submission" date="2021-03" db="EMBL/GenBank/DDBJ databases">
        <title>Molecular characterization of Xanthomonas species pathogenic on Araceae and the development of a triplex TaqMan assay for detection of X. phaseoli pv. dieffenbachiae.</title>
        <authorList>
            <person name="Van Der Wolf J."/>
            <person name="Krijger M."/>
            <person name="Mendes O."/>
            <person name="Brankovics B."/>
            <person name="Bonants P."/>
            <person name="Meekes E."/>
        </authorList>
    </citation>
    <scope>NUCLEOTIDE SEQUENCE</scope>
    <source>
        <strain evidence="2">NBC1264</strain>
    </source>
</reference>
<dbReference type="RefSeq" id="WP_017158674.1">
    <property type="nucleotide sequence ID" value="NZ_JADKPW010000001.1"/>
</dbReference>
<gene>
    <name evidence="2" type="ORF">J7405_15000</name>
</gene>
<feature type="region of interest" description="Disordered" evidence="1">
    <location>
        <begin position="30"/>
        <end position="50"/>
    </location>
</feature>